<protein>
    <submittedName>
        <fullName evidence="1">Uncharacterized protein</fullName>
    </submittedName>
</protein>
<reference evidence="1 2" key="1">
    <citation type="journal article" date="2019" name="G3 (Bethesda)">
        <title>Sequencing of a Wild Apple (Malus baccata) Genome Unravels the Differences Between Cultivated and Wild Apple Species Regarding Disease Resistance and Cold Tolerance.</title>
        <authorList>
            <person name="Chen X."/>
        </authorList>
    </citation>
    <scope>NUCLEOTIDE SEQUENCE [LARGE SCALE GENOMIC DNA]</scope>
    <source>
        <strain evidence="2">cv. Shandingzi</strain>
        <tissue evidence="1">Leaves</tissue>
    </source>
</reference>
<accession>A0A540MMQ8</accession>
<dbReference type="EMBL" id="VIEB01000231">
    <property type="protein sequence ID" value="TQD99669.1"/>
    <property type="molecule type" value="Genomic_DNA"/>
</dbReference>
<dbReference type="AlphaFoldDB" id="A0A540MMQ8"/>
<sequence>MTTRSRSPYLITAIKPAEIMCRAPVFSLTQVFPTSPLSLCYLPLSAVSIVDFHGLHLDRWLLSFGCRLSLFYGCAREADWSWMWHLVRRCLAVEEDLDRSERSMATMEAIRSFWVLRMWSGLWA</sequence>
<evidence type="ECO:0000313" key="2">
    <source>
        <dbReference type="Proteomes" id="UP000315295"/>
    </source>
</evidence>
<dbReference type="Proteomes" id="UP000315295">
    <property type="component" value="Unassembled WGS sequence"/>
</dbReference>
<organism evidence="1 2">
    <name type="scientific">Malus baccata</name>
    <name type="common">Siberian crab apple</name>
    <name type="synonym">Pyrus baccata</name>
    <dbReference type="NCBI Taxonomy" id="106549"/>
    <lineage>
        <taxon>Eukaryota</taxon>
        <taxon>Viridiplantae</taxon>
        <taxon>Streptophyta</taxon>
        <taxon>Embryophyta</taxon>
        <taxon>Tracheophyta</taxon>
        <taxon>Spermatophyta</taxon>
        <taxon>Magnoliopsida</taxon>
        <taxon>eudicotyledons</taxon>
        <taxon>Gunneridae</taxon>
        <taxon>Pentapetalae</taxon>
        <taxon>rosids</taxon>
        <taxon>fabids</taxon>
        <taxon>Rosales</taxon>
        <taxon>Rosaceae</taxon>
        <taxon>Amygdaloideae</taxon>
        <taxon>Maleae</taxon>
        <taxon>Malus</taxon>
    </lineage>
</organism>
<keyword evidence="2" id="KW-1185">Reference proteome</keyword>
<comment type="caution">
    <text evidence="1">The sequence shown here is derived from an EMBL/GenBank/DDBJ whole genome shotgun (WGS) entry which is preliminary data.</text>
</comment>
<evidence type="ECO:0000313" key="1">
    <source>
        <dbReference type="EMBL" id="TQD99669.1"/>
    </source>
</evidence>
<gene>
    <name evidence="1" type="ORF">C1H46_014727</name>
</gene>
<name>A0A540MMQ8_MALBA</name>
<proteinExistence type="predicted"/>